<evidence type="ECO:0000313" key="4">
    <source>
        <dbReference type="Proteomes" id="UP001149411"/>
    </source>
</evidence>
<protein>
    <recommendedName>
        <fullName evidence="5">CARDB domain-containing protein</fullName>
    </recommendedName>
</protein>
<evidence type="ECO:0000313" key="3">
    <source>
        <dbReference type="EMBL" id="MCX2817875.1"/>
    </source>
</evidence>
<keyword evidence="2" id="KW-0472">Membrane</keyword>
<organism evidence="3 4">
    <name type="scientific">Halorutilus salinus</name>
    <dbReference type="NCBI Taxonomy" id="2487751"/>
    <lineage>
        <taxon>Archaea</taxon>
        <taxon>Methanobacteriati</taxon>
        <taxon>Methanobacteriota</taxon>
        <taxon>Stenosarchaea group</taxon>
        <taxon>Halobacteria</taxon>
        <taxon>Halorutilales</taxon>
        <taxon>Halorutilaceae</taxon>
        <taxon>Halorutilus</taxon>
    </lineage>
</organism>
<comment type="caution">
    <text evidence="3">The sequence shown here is derived from an EMBL/GenBank/DDBJ whole genome shotgun (WGS) entry which is preliminary data.</text>
</comment>
<sequence length="467" mass="47290">MRSLPQTALLVGITSAVVLLSACASVGAVPDARLTIEEVGVSDDRPSPGEMVNVSITVSNSGGSTDAVEVDRLYLRERGGGPFDSVDRATAVARSGVGALSPGDTVTVDLVTSFEEVGFKRLEAYVRATSQGEGTDGTVTAAKPVNFFVGSVDVQRPEGDVGVDATLVERPSGEEDGAEGGQGEQVGGINIGNVLGGGGIGGGGVGSGSLGQDEEPPTVDAFEVRVTNFGNVEARDVYVTPSVDGQSLPRIAVGSLAPFGVETVSLEPSRIGTSTYSFEVTYTAAGETGTATRSVEYDPAVANLTVTDVSMQREGDTIVLSGNVGNTGRADARGTTVSVGDSGDGVSPTYPSANSFIGTVPGSEFTFFELTAEVDKAADSIPVEVRYSFDGTDRRETFPLRIDTGSDVTGTEAGGGGEEGGGGGGGGEPAFSALIGLALLVPLVSAVAVYLRRRGGRRVEDGNGGKG</sequence>
<keyword evidence="2" id="KW-0812">Transmembrane</keyword>
<dbReference type="AlphaFoldDB" id="A0A9Q4C0W1"/>
<dbReference type="RefSeq" id="WP_266085388.1">
    <property type="nucleotide sequence ID" value="NZ_RKLV01000001.1"/>
</dbReference>
<keyword evidence="2" id="KW-1133">Transmembrane helix</keyword>
<dbReference type="Gene3D" id="2.60.40.10">
    <property type="entry name" value="Immunoglobulins"/>
    <property type="match status" value="1"/>
</dbReference>
<feature type="compositionally biased region" description="Gly residues" evidence="1">
    <location>
        <begin position="412"/>
        <end position="427"/>
    </location>
</feature>
<dbReference type="PROSITE" id="PS51257">
    <property type="entry name" value="PROKAR_LIPOPROTEIN"/>
    <property type="match status" value="1"/>
</dbReference>
<keyword evidence="4" id="KW-1185">Reference proteome</keyword>
<feature type="transmembrane region" description="Helical" evidence="2">
    <location>
        <begin position="430"/>
        <end position="451"/>
    </location>
</feature>
<dbReference type="Proteomes" id="UP001149411">
    <property type="component" value="Unassembled WGS sequence"/>
</dbReference>
<dbReference type="PANTHER" id="PTHR35902:SF6">
    <property type="entry name" value="CONSERVED WITHIN P. AEROPHILUM"/>
    <property type="match status" value="1"/>
</dbReference>
<dbReference type="InterPro" id="IPR013783">
    <property type="entry name" value="Ig-like_fold"/>
</dbReference>
<evidence type="ECO:0000256" key="1">
    <source>
        <dbReference type="SAM" id="MobiDB-lite"/>
    </source>
</evidence>
<dbReference type="EMBL" id="RKLV01000001">
    <property type="protein sequence ID" value="MCX2817875.1"/>
    <property type="molecule type" value="Genomic_DNA"/>
</dbReference>
<feature type="region of interest" description="Disordered" evidence="1">
    <location>
        <begin position="402"/>
        <end position="427"/>
    </location>
</feature>
<name>A0A9Q4C0W1_9EURY</name>
<dbReference type="PANTHER" id="PTHR35902">
    <property type="entry name" value="S-LAYER DOMAIN-LIKE PROTEIN-RELATED"/>
    <property type="match status" value="1"/>
</dbReference>
<evidence type="ECO:0000256" key="2">
    <source>
        <dbReference type="SAM" id="Phobius"/>
    </source>
</evidence>
<reference evidence="3" key="1">
    <citation type="submission" date="2022-09" db="EMBL/GenBank/DDBJ databases">
        <title>Haloadaptaus new haloarchaeum isolated from saline soil.</title>
        <authorList>
            <person name="Duran-Viseras A."/>
            <person name="Sanchez-Porro C."/>
            <person name="Ventosa A."/>
        </authorList>
    </citation>
    <scope>NUCLEOTIDE SEQUENCE</scope>
    <source>
        <strain evidence="3">F3-133</strain>
    </source>
</reference>
<proteinExistence type="predicted"/>
<accession>A0A9Q4C0W1</accession>
<evidence type="ECO:0008006" key="5">
    <source>
        <dbReference type="Google" id="ProtNLM"/>
    </source>
</evidence>
<gene>
    <name evidence="3" type="ORF">EGH25_00645</name>
</gene>